<sequence>MGVAYSASRKAARHWNATQRAIRHIEKCKPAKKPLVLNEQSSELEKELLKRNPELEKRVTSFSIESHGVKDSILPEGFEYVSKSSRKLPQRTDLGNPIPPPFIDFGFAVPDNIPKGKLTMRQAIHLVKSHQLKQKNSEELAAEYNLDSTLVNSISKYFSLFEREEGQIWVPHSEKKTSPEKQLLDSPITSEDELASPEGISRYIRMNELDTKPQH</sequence>
<dbReference type="Proteomes" id="UP000281553">
    <property type="component" value="Unassembled WGS sequence"/>
</dbReference>
<dbReference type="GO" id="GO:0005739">
    <property type="term" value="C:mitochondrion"/>
    <property type="evidence" value="ECO:0007669"/>
    <property type="project" value="TreeGrafter"/>
</dbReference>
<organism evidence="2 3">
    <name type="scientific">Dibothriocephalus latus</name>
    <name type="common">Fish tapeworm</name>
    <name type="synonym">Diphyllobothrium latum</name>
    <dbReference type="NCBI Taxonomy" id="60516"/>
    <lineage>
        <taxon>Eukaryota</taxon>
        <taxon>Metazoa</taxon>
        <taxon>Spiralia</taxon>
        <taxon>Lophotrochozoa</taxon>
        <taxon>Platyhelminthes</taxon>
        <taxon>Cestoda</taxon>
        <taxon>Eucestoda</taxon>
        <taxon>Diphyllobothriidea</taxon>
        <taxon>Diphyllobothriidae</taxon>
        <taxon>Dibothriocephalus</taxon>
    </lineage>
</organism>
<feature type="compositionally biased region" description="Basic and acidic residues" evidence="1">
    <location>
        <begin position="171"/>
        <end position="183"/>
    </location>
</feature>
<reference evidence="2 3" key="1">
    <citation type="submission" date="2018-11" db="EMBL/GenBank/DDBJ databases">
        <authorList>
            <consortium name="Pathogen Informatics"/>
        </authorList>
    </citation>
    <scope>NUCLEOTIDE SEQUENCE [LARGE SCALE GENOMIC DNA]</scope>
</reference>
<dbReference type="GO" id="GO:0032981">
    <property type="term" value="P:mitochondrial respiratory chain complex I assembly"/>
    <property type="evidence" value="ECO:0007669"/>
    <property type="project" value="InterPro"/>
</dbReference>
<evidence type="ECO:0000313" key="3">
    <source>
        <dbReference type="Proteomes" id="UP000281553"/>
    </source>
</evidence>
<dbReference type="PANTHER" id="PTHR13338:SF4">
    <property type="entry name" value="NADH DEHYDROGENASE [UBIQUINONE] 1 ALPHA SUBCOMPLEX ASSEMBLY FACTOR 4"/>
    <property type="match status" value="1"/>
</dbReference>
<feature type="region of interest" description="Disordered" evidence="1">
    <location>
        <begin position="171"/>
        <end position="215"/>
    </location>
</feature>
<dbReference type="OrthoDB" id="6269138at2759"/>
<evidence type="ECO:0000256" key="1">
    <source>
        <dbReference type="SAM" id="MobiDB-lite"/>
    </source>
</evidence>
<gene>
    <name evidence="2" type="ORF">DILT_LOCUS7909</name>
</gene>
<dbReference type="Pfam" id="PF06784">
    <property type="entry name" value="UPF0240"/>
    <property type="match status" value="1"/>
</dbReference>
<dbReference type="EMBL" id="UYRU01052958">
    <property type="protein sequence ID" value="VDN12078.1"/>
    <property type="molecule type" value="Genomic_DNA"/>
</dbReference>
<dbReference type="PANTHER" id="PTHR13338">
    <property type="entry name" value="UPF0240 PROTEIN"/>
    <property type="match status" value="1"/>
</dbReference>
<name>A0A3P7LQ08_DIBLA</name>
<proteinExistence type="predicted"/>
<dbReference type="AlphaFoldDB" id="A0A3P7LQ08"/>
<protein>
    <submittedName>
        <fullName evidence="2">Uncharacterized protein</fullName>
    </submittedName>
</protein>
<dbReference type="InterPro" id="IPR009622">
    <property type="entry name" value="NDUFAF4"/>
</dbReference>
<accession>A0A3P7LQ08</accession>
<keyword evidence="3" id="KW-1185">Reference proteome</keyword>
<feature type="compositionally biased region" description="Basic and acidic residues" evidence="1">
    <location>
        <begin position="205"/>
        <end position="215"/>
    </location>
</feature>
<evidence type="ECO:0000313" key="2">
    <source>
        <dbReference type="EMBL" id="VDN12078.1"/>
    </source>
</evidence>